<accession>A0ABS6BPA5</accession>
<evidence type="ECO:0000256" key="7">
    <source>
        <dbReference type="SAM" id="Phobius"/>
    </source>
</evidence>
<evidence type="ECO:0000313" key="10">
    <source>
        <dbReference type="Proteomes" id="UP000776252"/>
    </source>
</evidence>
<sequence length="322" mass="36441">MIKTGIVINIINKKAGIMTSNGEFLYIKISKVLPNIGEIYTGELYKKNLFLYKYVISVASLMFVFTCVAYAHSYYTSVSTIVLNINPSVSINANKWNKIISSKPLNSDGALILNNVKLKNKSIDTGLGLLIKEARTENFINEKYVNDKIVINLDIKSNKNISIDISSFENTIDSDNLNVKINLSPVTSKNINITVNNKKINTSTLNRGNYKREIANNQSNININISENKFSKIKSTLKDNTNDTTKKYNKIKNDIKIESKNSTSKTSSITEYESLNKNENKVHSDENKKIKNSDLPSNYSKIRKYPNKTQNKNKIHTKIVHN</sequence>
<keyword evidence="3 7" id="KW-0812">Transmembrane</keyword>
<gene>
    <name evidence="9" type="ORF">KPL37_02995</name>
</gene>
<dbReference type="Pfam" id="PF12791">
    <property type="entry name" value="RsgI_N"/>
    <property type="match status" value="1"/>
</dbReference>
<dbReference type="RefSeq" id="WP_216145951.1">
    <property type="nucleotide sequence ID" value="NZ_JAHLDV010000004.1"/>
</dbReference>
<dbReference type="InterPro" id="IPR024449">
    <property type="entry name" value="Anti-sigma_RsgI_N"/>
</dbReference>
<evidence type="ECO:0000259" key="8">
    <source>
        <dbReference type="PROSITE" id="PS51849"/>
    </source>
</evidence>
<keyword evidence="4 7" id="KW-1133">Transmembrane helix</keyword>
<name>A0ABS6BPA5_9CLOT</name>
<reference evidence="9 10" key="1">
    <citation type="submission" date="2021-06" db="EMBL/GenBank/DDBJ databases">
        <title>Clostridia strains as spoilage organisms.</title>
        <authorList>
            <person name="Wambui J."/>
            <person name="Stephan R."/>
            <person name="Stevens M.J.A."/>
        </authorList>
    </citation>
    <scope>NUCLEOTIDE SEQUENCE [LARGE SCALE GENOMIC DNA]</scope>
    <source>
        <strain evidence="9 10">DSM 14204</strain>
    </source>
</reference>
<evidence type="ECO:0000256" key="2">
    <source>
        <dbReference type="ARBA" id="ARBA00022475"/>
    </source>
</evidence>
<evidence type="ECO:0000256" key="5">
    <source>
        <dbReference type="ARBA" id="ARBA00023136"/>
    </source>
</evidence>
<keyword evidence="5 7" id="KW-0472">Membrane</keyword>
<feature type="domain" description="RsgI N-terminal anti-sigma" evidence="8">
    <location>
        <begin position="3"/>
        <end position="51"/>
    </location>
</feature>
<dbReference type="EMBL" id="JAHLDV010000004">
    <property type="protein sequence ID" value="MBU3158741.1"/>
    <property type="molecule type" value="Genomic_DNA"/>
</dbReference>
<protein>
    <submittedName>
        <fullName evidence="9">Anti-sigma factor domain-containing protein</fullName>
    </submittedName>
</protein>
<feature type="region of interest" description="Disordered" evidence="6">
    <location>
        <begin position="278"/>
        <end position="322"/>
    </location>
</feature>
<dbReference type="InterPro" id="IPR055431">
    <property type="entry name" value="RsgI_M"/>
</dbReference>
<evidence type="ECO:0000256" key="4">
    <source>
        <dbReference type="ARBA" id="ARBA00022989"/>
    </source>
</evidence>
<organism evidence="9 10">
    <name type="scientific">Clostridium frigoris</name>
    <dbReference type="NCBI Taxonomy" id="205327"/>
    <lineage>
        <taxon>Bacteria</taxon>
        <taxon>Bacillati</taxon>
        <taxon>Bacillota</taxon>
        <taxon>Clostridia</taxon>
        <taxon>Eubacteriales</taxon>
        <taxon>Clostridiaceae</taxon>
        <taxon>Clostridium</taxon>
    </lineage>
</organism>
<keyword evidence="2" id="KW-1003">Cell membrane</keyword>
<keyword evidence="10" id="KW-1185">Reference proteome</keyword>
<evidence type="ECO:0000256" key="6">
    <source>
        <dbReference type="SAM" id="MobiDB-lite"/>
    </source>
</evidence>
<evidence type="ECO:0000256" key="1">
    <source>
        <dbReference type="ARBA" id="ARBA00004162"/>
    </source>
</evidence>
<feature type="transmembrane region" description="Helical" evidence="7">
    <location>
        <begin position="54"/>
        <end position="75"/>
    </location>
</feature>
<comment type="subcellular location">
    <subcellularLocation>
        <location evidence="1">Cell membrane</location>
        <topology evidence="1">Single-pass membrane protein</topology>
    </subcellularLocation>
</comment>
<feature type="compositionally biased region" description="Basic and acidic residues" evidence="6">
    <location>
        <begin position="278"/>
        <end position="292"/>
    </location>
</feature>
<dbReference type="PROSITE" id="PS51849">
    <property type="entry name" value="RSGI_N"/>
    <property type="match status" value="1"/>
</dbReference>
<proteinExistence type="predicted"/>
<dbReference type="Pfam" id="PF23750">
    <property type="entry name" value="RsgI_M"/>
    <property type="match status" value="1"/>
</dbReference>
<feature type="compositionally biased region" description="Basic residues" evidence="6">
    <location>
        <begin position="301"/>
        <end position="322"/>
    </location>
</feature>
<dbReference type="Proteomes" id="UP000776252">
    <property type="component" value="Unassembled WGS sequence"/>
</dbReference>
<evidence type="ECO:0000256" key="3">
    <source>
        <dbReference type="ARBA" id="ARBA00022692"/>
    </source>
</evidence>
<evidence type="ECO:0000313" key="9">
    <source>
        <dbReference type="EMBL" id="MBU3158741.1"/>
    </source>
</evidence>
<comment type="caution">
    <text evidence="9">The sequence shown here is derived from an EMBL/GenBank/DDBJ whole genome shotgun (WGS) entry which is preliminary data.</text>
</comment>